<feature type="non-terminal residue" evidence="3">
    <location>
        <position position="118"/>
    </location>
</feature>
<protein>
    <submittedName>
        <fullName evidence="3">Cellulose 1,4-beta-cellobiosidase</fullName>
    </submittedName>
</protein>
<keyword evidence="4" id="KW-1185">Reference proteome</keyword>
<dbReference type="InterPro" id="IPR012291">
    <property type="entry name" value="CBM2_carb-bd_dom_sf"/>
</dbReference>
<evidence type="ECO:0000313" key="3">
    <source>
        <dbReference type="EMBL" id="TDC01346.1"/>
    </source>
</evidence>
<dbReference type="InterPro" id="IPR001919">
    <property type="entry name" value="CBD2"/>
</dbReference>
<dbReference type="EMBL" id="SMKE01000055">
    <property type="protein sequence ID" value="TDC01346.1"/>
    <property type="molecule type" value="Genomic_DNA"/>
</dbReference>
<proteinExistence type="predicted"/>
<sequence>MNVWRRLSGQRRALALAGAGALVAGGLVTLPVTAAHAATQCDVTWTTNDWQGGFTANVTIRNIGDAVNGWTLGWTFPNSSQRVVQGWSAEISQSGSQVTARNLSYNGSLASGASTSFG</sequence>
<dbReference type="InterPro" id="IPR008965">
    <property type="entry name" value="CBM2/CBM3_carb-bd_dom_sf"/>
</dbReference>
<keyword evidence="1" id="KW-0732">Signal</keyword>
<feature type="signal peptide" evidence="1">
    <location>
        <begin position="1"/>
        <end position="37"/>
    </location>
</feature>
<dbReference type="Gene3D" id="2.60.40.290">
    <property type="match status" value="1"/>
</dbReference>
<feature type="domain" description="CBM2" evidence="2">
    <location>
        <begin position="34"/>
        <end position="118"/>
    </location>
</feature>
<evidence type="ECO:0000313" key="4">
    <source>
        <dbReference type="Proteomes" id="UP000295626"/>
    </source>
</evidence>
<dbReference type="SUPFAM" id="SSF49384">
    <property type="entry name" value="Carbohydrate-binding domain"/>
    <property type="match status" value="1"/>
</dbReference>
<feature type="chain" id="PRO_5045385135" evidence="1">
    <location>
        <begin position="38"/>
        <end position="118"/>
    </location>
</feature>
<comment type="caution">
    <text evidence="3">The sequence shown here is derived from an EMBL/GenBank/DDBJ whole genome shotgun (WGS) entry which is preliminary data.</text>
</comment>
<reference evidence="3 4" key="1">
    <citation type="submission" date="2019-02" db="EMBL/GenBank/DDBJ databases">
        <title>Draft genome sequences of novel Actinobacteria.</title>
        <authorList>
            <person name="Sahin N."/>
            <person name="Ay H."/>
            <person name="Saygin H."/>
        </authorList>
    </citation>
    <scope>NUCLEOTIDE SEQUENCE [LARGE SCALE GENOMIC DNA]</scope>
    <source>
        <strain evidence="3 4">JCM 30529</strain>
    </source>
</reference>
<gene>
    <name evidence="3" type="ORF">E1091_03070</name>
</gene>
<organism evidence="3 4">
    <name type="scientific">Micromonospora fluostatini</name>
    <dbReference type="NCBI Taxonomy" id="1629071"/>
    <lineage>
        <taxon>Bacteria</taxon>
        <taxon>Bacillati</taxon>
        <taxon>Actinomycetota</taxon>
        <taxon>Actinomycetes</taxon>
        <taxon>Micromonosporales</taxon>
        <taxon>Micromonosporaceae</taxon>
        <taxon>Micromonospora</taxon>
    </lineage>
</organism>
<dbReference type="Proteomes" id="UP000295626">
    <property type="component" value="Unassembled WGS sequence"/>
</dbReference>
<evidence type="ECO:0000259" key="2">
    <source>
        <dbReference type="PROSITE" id="PS51173"/>
    </source>
</evidence>
<dbReference type="PROSITE" id="PS51173">
    <property type="entry name" value="CBM2"/>
    <property type="match status" value="1"/>
</dbReference>
<dbReference type="Pfam" id="PF00553">
    <property type="entry name" value="CBM_2"/>
    <property type="match status" value="1"/>
</dbReference>
<evidence type="ECO:0000256" key="1">
    <source>
        <dbReference type="SAM" id="SignalP"/>
    </source>
</evidence>
<name>A0ABY2DKM8_9ACTN</name>
<dbReference type="SMART" id="SM00637">
    <property type="entry name" value="CBD_II"/>
    <property type="match status" value="1"/>
</dbReference>
<accession>A0ABY2DKM8</accession>